<proteinExistence type="predicted"/>
<comment type="caution">
    <text evidence="1">The sequence shown here is derived from an EMBL/GenBank/DDBJ whole genome shotgun (WGS) entry which is preliminary data.</text>
</comment>
<sequence>MLDSKIIFMCIFSEIVHIMRTNIEIDEKLMDEAMKASGLTTKKATVEEGLRLILRLKKQKRIKEFRGKMKWEGDLDKMRIDS</sequence>
<evidence type="ECO:0000313" key="1">
    <source>
        <dbReference type="EMBL" id="SMP14816.1"/>
    </source>
</evidence>
<dbReference type="InterPro" id="IPR019239">
    <property type="entry name" value="VapB_antitoxin"/>
</dbReference>
<reference evidence="1 2" key="1">
    <citation type="submission" date="2017-05" db="EMBL/GenBank/DDBJ databases">
        <authorList>
            <person name="Varghese N."/>
            <person name="Submissions S."/>
        </authorList>
    </citation>
    <scope>NUCLEOTIDE SEQUENCE [LARGE SCALE GENOMIC DNA]</scope>
    <source>
        <strain evidence="1 2">DSM 15360</strain>
    </source>
</reference>
<accession>A0ABY1NPD5</accession>
<dbReference type="EMBL" id="FXUA01000002">
    <property type="protein sequence ID" value="SMP14816.1"/>
    <property type="molecule type" value="Genomic_DNA"/>
</dbReference>
<keyword evidence="2" id="KW-1185">Reference proteome</keyword>
<dbReference type="Proteomes" id="UP001157915">
    <property type="component" value="Unassembled WGS sequence"/>
</dbReference>
<organism evidence="1 2">
    <name type="scientific">Algoriphagus winogradskyi</name>
    <dbReference type="NCBI Taxonomy" id="237017"/>
    <lineage>
        <taxon>Bacteria</taxon>
        <taxon>Pseudomonadati</taxon>
        <taxon>Bacteroidota</taxon>
        <taxon>Cytophagia</taxon>
        <taxon>Cytophagales</taxon>
        <taxon>Cyclobacteriaceae</taxon>
        <taxon>Algoriphagus</taxon>
    </lineage>
</organism>
<dbReference type="Pfam" id="PF09957">
    <property type="entry name" value="VapB_antitoxin"/>
    <property type="match status" value="1"/>
</dbReference>
<protein>
    <submittedName>
        <fullName evidence="1">Antitoxin of type II TA system, VapB</fullName>
    </submittedName>
</protein>
<name>A0ABY1NPD5_9BACT</name>
<evidence type="ECO:0000313" key="2">
    <source>
        <dbReference type="Proteomes" id="UP001157915"/>
    </source>
</evidence>
<gene>
    <name evidence="1" type="ORF">SAMN06265367_102398</name>
</gene>